<comment type="caution">
    <text evidence="3">The sequence shown here is derived from an EMBL/GenBank/DDBJ whole genome shotgun (WGS) entry which is preliminary data.</text>
</comment>
<dbReference type="AlphaFoldDB" id="A0A9X3N1T5"/>
<dbReference type="RefSeq" id="WP_270045949.1">
    <property type="nucleotide sequence ID" value="NZ_JAPDOD010000073.1"/>
</dbReference>
<proteinExistence type="predicted"/>
<organism evidence="3 4">
    <name type="scientific">Solirubrobacter ginsenosidimutans</name>
    <dbReference type="NCBI Taxonomy" id="490573"/>
    <lineage>
        <taxon>Bacteria</taxon>
        <taxon>Bacillati</taxon>
        <taxon>Actinomycetota</taxon>
        <taxon>Thermoleophilia</taxon>
        <taxon>Solirubrobacterales</taxon>
        <taxon>Solirubrobacteraceae</taxon>
        <taxon>Solirubrobacter</taxon>
    </lineage>
</organism>
<dbReference type="EMBL" id="JAPDOD010000073">
    <property type="protein sequence ID" value="MDA0166692.1"/>
    <property type="molecule type" value="Genomic_DNA"/>
</dbReference>
<accession>A0A9X3N1T5</accession>
<dbReference type="Proteomes" id="UP001149140">
    <property type="component" value="Unassembled WGS sequence"/>
</dbReference>
<gene>
    <name evidence="3" type="ORF">OM076_40900</name>
</gene>
<dbReference type="Pfam" id="PF11617">
    <property type="entry name" value="Cu-binding_MopE"/>
    <property type="match status" value="1"/>
</dbReference>
<sequence>MKAGSFAAAFVLAAVFPAVADAAPAQVPCTDIGNGHYECSWYRPGDGYSGGSLVVVGTTTVGYLPQGKNWIICQQAGGDMRNAEGNRNNWYGWTEAENGKLGWASPLDAVGGDDYGNFGGGAPNCNGAHGSPPSWTGVWGVGPDPAPPGSAPTPAPAPKVDVDKDGYTADVDCDDLDRHVHPGAPEVPNDGVDQDCSGADAAGRLSAVIGFSWTKHGSSIKVKTLRVSEAPPAATVTVTCSGKRKGCPRPKTFAASAKGGVSMTKMFRTRVKAGATITVEVSSPNTVARVKRYTIRRKGDPRTQTLCRAPGAPKPTRC</sequence>
<protein>
    <submittedName>
        <fullName evidence="3">Metal-binding motif-containing protein</fullName>
    </submittedName>
</protein>
<feature type="region of interest" description="Disordered" evidence="1">
    <location>
        <begin position="299"/>
        <end position="318"/>
    </location>
</feature>
<evidence type="ECO:0000313" key="3">
    <source>
        <dbReference type="EMBL" id="MDA0166692.1"/>
    </source>
</evidence>
<evidence type="ECO:0000256" key="2">
    <source>
        <dbReference type="SAM" id="SignalP"/>
    </source>
</evidence>
<evidence type="ECO:0000313" key="4">
    <source>
        <dbReference type="Proteomes" id="UP001149140"/>
    </source>
</evidence>
<dbReference type="InterPro" id="IPR021655">
    <property type="entry name" value="Put_metal-bd"/>
</dbReference>
<keyword evidence="4" id="KW-1185">Reference proteome</keyword>
<name>A0A9X3N1T5_9ACTN</name>
<reference evidence="3" key="1">
    <citation type="submission" date="2022-10" db="EMBL/GenBank/DDBJ databases">
        <title>The WGS of Solirubrobacter ginsenosidimutans DSM 21036.</title>
        <authorList>
            <person name="Jiang Z."/>
        </authorList>
    </citation>
    <scope>NUCLEOTIDE SEQUENCE</scope>
    <source>
        <strain evidence="3">DSM 21036</strain>
    </source>
</reference>
<feature type="chain" id="PRO_5040875583" evidence="2">
    <location>
        <begin position="21"/>
        <end position="318"/>
    </location>
</feature>
<evidence type="ECO:0000256" key="1">
    <source>
        <dbReference type="SAM" id="MobiDB-lite"/>
    </source>
</evidence>
<feature type="signal peptide" evidence="2">
    <location>
        <begin position="1"/>
        <end position="20"/>
    </location>
</feature>
<keyword evidence="2" id="KW-0732">Signal</keyword>